<keyword evidence="2" id="KW-1185">Reference proteome</keyword>
<accession>A0ABY4X8F0</accession>
<dbReference type="EMBL" id="CP084930">
    <property type="protein sequence ID" value="USI72951.1"/>
    <property type="molecule type" value="Genomic_DNA"/>
</dbReference>
<gene>
    <name evidence="1" type="ORF">LHA26_00250</name>
</gene>
<name>A0ABY4X8F0_9SPHN</name>
<protein>
    <submittedName>
        <fullName evidence="1">Uncharacterized protein</fullName>
    </submittedName>
</protein>
<dbReference type="Proteomes" id="UP001056937">
    <property type="component" value="Chromosome 1"/>
</dbReference>
<evidence type="ECO:0000313" key="2">
    <source>
        <dbReference type="Proteomes" id="UP001056937"/>
    </source>
</evidence>
<organism evidence="1 2">
    <name type="scientific">Sphingomonas morindae</name>
    <dbReference type="NCBI Taxonomy" id="1541170"/>
    <lineage>
        <taxon>Bacteria</taxon>
        <taxon>Pseudomonadati</taxon>
        <taxon>Pseudomonadota</taxon>
        <taxon>Alphaproteobacteria</taxon>
        <taxon>Sphingomonadales</taxon>
        <taxon>Sphingomonadaceae</taxon>
        <taxon>Sphingomonas</taxon>
    </lineage>
</organism>
<evidence type="ECO:0000313" key="1">
    <source>
        <dbReference type="EMBL" id="USI72951.1"/>
    </source>
</evidence>
<reference evidence="1" key="1">
    <citation type="journal article" date="2022" name="Toxins">
        <title>Genomic Analysis of Sphingopyxis sp. USTB-05 for Biodegrading Cyanobacterial Hepatotoxins.</title>
        <authorList>
            <person name="Liu C."/>
            <person name="Xu Q."/>
            <person name="Zhao Z."/>
            <person name="Zhang H."/>
            <person name="Liu X."/>
            <person name="Yin C."/>
            <person name="Liu Y."/>
            <person name="Yan H."/>
        </authorList>
    </citation>
    <scope>NUCLEOTIDE SEQUENCE</scope>
    <source>
        <strain evidence="1">NBD5</strain>
    </source>
</reference>
<sequence>MALDATLAWRDEISTEETGGLSWPPRPVAGARRPASFSTLERQVIALAQEDTLASLEAPGLIERCLAFLFGLEPGRKPLADTRLETLRRAVVVSCHRHHLPDAHAAELRRQGFDEAQISAIERLGAPQSNR</sequence>
<dbReference type="RefSeq" id="WP_252166762.1">
    <property type="nucleotide sequence ID" value="NZ_CP084930.1"/>
</dbReference>
<proteinExistence type="predicted"/>